<evidence type="ECO:0000313" key="3">
    <source>
        <dbReference type="Proteomes" id="UP001501752"/>
    </source>
</evidence>
<feature type="region of interest" description="Disordered" evidence="1">
    <location>
        <begin position="1157"/>
        <end position="1181"/>
    </location>
</feature>
<dbReference type="InterPro" id="IPR009003">
    <property type="entry name" value="Peptidase_S1_PA"/>
</dbReference>
<name>A0ABP9DRP0_9ACTN</name>
<accession>A0ABP9DRP0</accession>
<dbReference type="RefSeq" id="WP_345697115.1">
    <property type="nucleotide sequence ID" value="NZ_BAABIS010000001.1"/>
</dbReference>
<dbReference type="EMBL" id="BAABIS010000001">
    <property type="protein sequence ID" value="GAA4849167.1"/>
    <property type="molecule type" value="Genomic_DNA"/>
</dbReference>
<feature type="compositionally biased region" description="Low complexity" evidence="1">
    <location>
        <begin position="594"/>
        <end position="603"/>
    </location>
</feature>
<comment type="caution">
    <text evidence="2">The sequence shown here is derived from an EMBL/GenBank/DDBJ whole genome shotgun (WGS) entry which is preliminary data.</text>
</comment>
<feature type="compositionally biased region" description="Basic and acidic residues" evidence="1">
    <location>
        <begin position="624"/>
        <end position="634"/>
    </location>
</feature>
<sequence>MGDEVAADPAAALLRIRDLHGRLYGLGFLADRQGTVVTAHETVAGLPRVVLHTPGGQARVLGPESVDLLPARGLALLRTAAVGGLPGPALPIAPDAAARLIAVPHQRWEDGEPVLVQGGVVGRDTVVYPYGEAFHLVEGALLLELAGTPLAGAPVLDAETGAVLGVVAPRLRGGPEGAVRAASLGGAEADRAGPLGALLDRNAADVPAYGRALNLGGVLRIASAQLAAASAGHGRIADLAADRVDRADGISGEEPQQPLTVLLGETGSGRTTELAALAVRRSGGGHPLPTLWLRGADLEPADRSLADAVQRALAGAAGTLGVPAPGADAVAALCEAAGRPLLVVLDGPEEAPRILGQAWLRAGAEWLRRCGARLLTACRPDGWEQLAGWHGEARLLWLGGLPAEAAARAARRYGLPEGYLAPSEAGHALVLRLGGELAAEGVRGPVPGREEAFAGWFDLGCLRVARRVAAARTVRRPGAHRRGGPPPAGEDAGQVRRLAAEAAGRLHDAARLMLGAGHGGLAAAEFERLFPVAGGWARAVVEARLLTPAGAGYRAGHEEWGEWLQGLHLDLDAALRLLLTEQGEPGADGGDPGARGPAPAPGAGERGADGPERGAAGSGAGTEEALHGRREAPRRTGGGRAAPARVPAAGAAEGAAAGGSPGAPERDDGPAGAAHGVGRGRAGVVAAALRRVGEVHGAGALDVWLHRIRLALDRAEPGGEADWWAGRLLAAGVTGSPDAAVHRELLAVLAERARSDPRFGTAFWAALPLAPVDRLGLLRRLVGVDAVFDAATAELLTADPGTVVPLLCGWFEDADERAGDLAEELLFTHRALALDELTEVLVGAAHPRADRLLGRLAVHEPSALCRAVDRWSHDPRPERHVAAAVHARLTASHAGGSGRRLLRHAARTLLAREDEPALHGAALALLLDDPECRAEYLPAALAAYRAEDPFLTPEVLVGAVADHPEQVLAALRERLAAPAAPVREVLAVLAAAEGEEAAEHGGRFAAELLRERPERAGQVAEFLDALLAAGRDARPLLAEVLAAAPAVRVPFAVVLASPDGGTETGAGGGAGGGAERPEVPGRGRLLDSLLAAEQDPDVLVAVLERLADRYAEHEPGRLRELLRRIGGRWDGADAVLARCADRSAGFARLLAQWPAVSEAERRTDHTEPLPVPRQGRAHGTL</sequence>
<keyword evidence="3" id="KW-1185">Reference proteome</keyword>
<dbReference type="Proteomes" id="UP001501752">
    <property type="component" value="Unassembled WGS sequence"/>
</dbReference>
<evidence type="ECO:0000313" key="2">
    <source>
        <dbReference type="EMBL" id="GAA4849167.1"/>
    </source>
</evidence>
<feature type="region of interest" description="Disordered" evidence="1">
    <location>
        <begin position="582"/>
        <end position="677"/>
    </location>
</feature>
<proteinExistence type="predicted"/>
<dbReference type="SUPFAM" id="SSF50494">
    <property type="entry name" value="Trypsin-like serine proteases"/>
    <property type="match status" value="1"/>
</dbReference>
<reference evidence="3" key="1">
    <citation type="journal article" date="2019" name="Int. J. Syst. Evol. Microbiol.">
        <title>The Global Catalogue of Microorganisms (GCM) 10K type strain sequencing project: providing services to taxonomists for standard genome sequencing and annotation.</title>
        <authorList>
            <consortium name="The Broad Institute Genomics Platform"/>
            <consortium name="The Broad Institute Genome Sequencing Center for Infectious Disease"/>
            <person name="Wu L."/>
            <person name="Ma J."/>
        </authorList>
    </citation>
    <scope>NUCLEOTIDE SEQUENCE [LARGE SCALE GENOMIC DNA]</scope>
    <source>
        <strain evidence="3">JCM 13006</strain>
    </source>
</reference>
<organism evidence="2 3">
    <name type="scientific">Kitasatospora terrestris</name>
    <dbReference type="NCBI Taxonomy" id="258051"/>
    <lineage>
        <taxon>Bacteria</taxon>
        <taxon>Bacillati</taxon>
        <taxon>Actinomycetota</taxon>
        <taxon>Actinomycetes</taxon>
        <taxon>Kitasatosporales</taxon>
        <taxon>Streptomycetaceae</taxon>
        <taxon>Kitasatospora</taxon>
    </lineage>
</organism>
<evidence type="ECO:0000256" key="1">
    <source>
        <dbReference type="SAM" id="MobiDB-lite"/>
    </source>
</evidence>
<feature type="compositionally biased region" description="Low complexity" evidence="1">
    <location>
        <begin position="641"/>
        <end position="655"/>
    </location>
</feature>
<evidence type="ECO:0008006" key="4">
    <source>
        <dbReference type="Google" id="ProtNLM"/>
    </source>
</evidence>
<dbReference type="InterPro" id="IPR027417">
    <property type="entry name" value="P-loop_NTPase"/>
</dbReference>
<dbReference type="SUPFAM" id="SSF52540">
    <property type="entry name" value="P-loop containing nucleoside triphosphate hydrolases"/>
    <property type="match status" value="1"/>
</dbReference>
<feature type="compositionally biased region" description="Basic and acidic residues" evidence="1">
    <location>
        <begin position="1158"/>
        <end position="1167"/>
    </location>
</feature>
<gene>
    <name evidence="2" type="ORF">GCM10023235_27560</name>
</gene>
<protein>
    <recommendedName>
        <fullName evidence="4">Serine protease</fullName>
    </recommendedName>
</protein>